<dbReference type="Proteomes" id="UP000565715">
    <property type="component" value="Unassembled WGS sequence"/>
</dbReference>
<dbReference type="NCBIfam" id="TIGR02122">
    <property type="entry name" value="TRAP_TAXI"/>
    <property type="match status" value="1"/>
</dbReference>
<dbReference type="PANTHER" id="PTHR42941">
    <property type="entry name" value="SLL1037 PROTEIN"/>
    <property type="match status" value="1"/>
</dbReference>
<sequence length="312" mass="33348">MFGSAARAPIITRRQVLGYSAATIAYPLAGFEVSEPPSIRLGSGLPGDLFHDFGAALAAESRRFPAIRIRDVSTTGSVTNLELLECGALDAALSLADTAAAFDTRALAIGRLYESYIHLAVHADSGIQKIVDLRGARVNVGVSGSGAAVTAERMLRSAGLEAGIDFGVDRRALVETLPAIRSRTVDALIWGDGIPTSGIASTPHLRMLDLGDQVQPMRDRFGYSYDRIPVPENVYPGNSGFETIGAPVLLLVGRHVSDRTVLALAELLLHDSDTLVPEHVRGVQFFDRRWLVNTGAIPLHPAAAAYYRSQHG</sequence>
<dbReference type="Gene3D" id="3.40.190.10">
    <property type="entry name" value="Periplasmic binding protein-like II"/>
    <property type="match status" value="2"/>
</dbReference>
<evidence type="ECO:0000313" key="1">
    <source>
        <dbReference type="EMBL" id="NKY31783.1"/>
    </source>
</evidence>
<comment type="caution">
    <text evidence="1">The sequence shown here is derived from an EMBL/GenBank/DDBJ whole genome shotgun (WGS) entry which is preliminary data.</text>
</comment>
<proteinExistence type="predicted"/>
<reference evidence="1 2" key="1">
    <citation type="submission" date="2020-04" db="EMBL/GenBank/DDBJ databases">
        <title>MicrobeNet Type strains.</title>
        <authorList>
            <person name="Nicholson A.C."/>
        </authorList>
    </citation>
    <scope>NUCLEOTIDE SEQUENCE [LARGE SCALE GENOMIC DNA]</scope>
    <source>
        <strain evidence="1 2">DSM 45078</strain>
    </source>
</reference>
<dbReference type="EMBL" id="JAAXOO010000001">
    <property type="protein sequence ID" value="NKY31783.1"/>
    <property type="molecule type" value="Genomic_DNA"/>
</dbReference>
<keyword evidence="2" id="KW-1185">Reference proteome</keyword>
<evidence type="ECO:0000313" key="2">
    <source>
        <dbReference type="Proteomes" id="UP000565715"/>
    </source>
</evidence>
<protein>
    <submittedName>
        <fullName evidence="1">TAXI family TRAP transporter solute-binding subunit</fullName>
    </submittedName>
</protein>
<dbReference type="Pfam" id="PF16868">
    <property type="entry name" value="NMT1_3"/>
    <property type="match status" value="1"/>
</dbReference>
<gene>
    <name evidence="1" type="ORF">HGA13_01655</name>
</gene>
<name>A0A846XAV7_9NOCA</name>
<dbReference type="PANTHER" id="PTHR42941:SF1">
    <property type="entry name" value="SLL1037 PROTEIN"/>
    <property type="match status" value="1"/>
</dbReference>
<dbReference type="RefSeq" id="WP_084470514.1">
    <property type="nucleotide sequence ID" value="NZ_JAAXOO010000001.1"/>
</dbReference>
<organism evidence="1 2">
    <name type="scientific">Nocardia speluncae</name>
    <dbReference type="NCBI Taxonomy" id="419477"/>
    <lineage>
        <taxon>Bacteria</taxon>
        <taxon>Bacillati</taxon>
        <taxon>Actinomycetota</taxon>
        <taxon>Actinomycetes</taxon>
        <taxon>Mycobacteriales</taxon>
        <taxon>Nocardiaceae</taxon>
        <taxon>Nocardia</taxon>
    </lineage>
</organism>
<dbReference type="AlphaFoldDB" id="A0A846XAV7"/>
<dbReference type="InterPro" id="IPR011852">
    <property type="entry name" value="TRAP_TAXI"/>
</dbReference>
<accession>A0A846XAV7</accession>
<dbReference type="SUPFAM" id="SSF53850">
    <property type="entry name" value="Periplasmic binding protein-like II"/>
    <property type="match status" value="1"/>
</dbReference>